<reference evidence="2" key="1">
    <citation type="submission" date="2017-02" db="EMBL/GenBank/DDBJ databases">
        <authorList>
            <person name="Daims H."/>
        </authorList>
    </citation>
    <scope>NUCLEOTIDE SEQUENCE [LARGE SCALE GENOMIC DNA]</scope>
</reference>
<accession>A0A1R4H6G9</accession>
<sequence length="41" mass="4649">MLLVDCRIKSTKSIAVIDDFDANSYTLIRLKQNIEKDCTSS</sequence>
<organism evidence="1 2">
    <name type="scientific">Crenothrix polyspora</name>
    <dbReference type="NCBI Taxonomy" id="360316"/>
    <lineage>
        <taxon>Bacteria</taxon>
        <taxon>Pseudomonadati</taxon>
        <taxon>Pseudomonadota</taxon>
        <taxon>Gammaproteobacteria</taxon>
        <taxon>Methylococcales</taxon>
        <taxon>Crenotrichaceae</taxon>
        <taxon>Crenothrix</taxon>
    </lineage>
</organism>
<gene>
    <name evidence="1" type="ORF">CRENPOLYSF2_2390008</name>
</gene>
<dbReference type="EMBL" id="FUKJ01000156">
    <property type="protein sequence ID" value="SJM91757.1"/>
    <property type="molecule type" value="Genomic_DNA"/>
</dbReference>
<proteinExistence type="predicted"/>
<evidence type="ECO:0000313" key="1">
    <source>
        <dbReference type="EMBL" id="SJM91757.1"/>
    </source>
</evidence>
<keyword evidence="2" id="KW-1185">Reference proteome</keyword>
<evidence type="ECO:0000313" key="2">
    <source>
        <dbReference type="Proteomes" id="UP000195442"/>
    </source>
</evidence>
<dbReference type="Proteomes" id="UP000195442">
    <property type="component" value="Unassembled WGS sequence"/>
</dbReference>
<protein>
    <submittedName>
        <fullName evidence="1">Uncharacterized protein</fullName>
    </submittedName>
</protein>
<name>A0A1R4H6G9_9GAMM</name>
<dbReference type="AlphaFoldDB" id="A0A1R4H6G9"/>